<dbReference type="Proteomes" id="UP000024635">
    <property type="component" value="Unassembled WGS sequence"/>
</dbReference>
<comment type="caution">
    <text evidence="1">The sequence shown here is derived from an EMBL/GenBank/DDBJ whole genome shotgun (WGS) entry which is preliminary data.</text>
</comment>
<dbReference type="EMBL" id="JARK01000362">
    <property type="protein sequence ID" value="EYC37836.1"/>
    <property type="molecule type" value="Genomic_DNA"/>
</dbReference>
<evidence type="ECO:0000313" key="1">
    <source>
        <dbReference type="EMBL" id="EYC37836.1"/>
    </source>
</evidence>
<accession>A0A016WDZ4</accession>
<proteinExistence type="predicted"/>
<gene>
    <name evidence="1" type="primary">Acey_s0762.g2136</name>
    <name evidence="1" type="ORF">Y032_0762g2136</name>
</gene>
<keyword evidence="2" id="KW-1185">Reference proteome</keyword>
<sequence length="163" mass="18131">MDFAHPTADVIAFSGSLTVVRSGRDQQSSSTSLIRPTPPVSSFYLSEKTQRGRVRRDRLVTRWNQSVDRCTAGTVLLRIPWHQVNARPPADSLNDNSASYHFLRHTLSKEIPGISRRGLESRGAWTKHPRPGEYSLPFLKSIGVPLGHTKLAISVDVGIYSPK</sequence>
<organism evidence="1 2">
    <name type="scientific">Ancylostoma ceylanicum</name>
    <dbReference type="NCBI Taxonomy" id="53326"/>
    <lineage>
        <taxon>Eukaryota</taxon>
        <taxon>Metazoa</taxon>
        <taxon>Ecdysozoa</taxon>
        <taxon>Nematoda</taxon>
        <taxon>Chromadorea</taxon>
        <taxon>Rhabditida</taxon>
        <taxon>Rhabditina</taxon>
        <taxon>Rhabditomorpha</taxon>
        <taxon>Strongyloidea</taxon>
        <taxon>Ancylostomatidae</taxon>
        <taxon>Ancylostomatinae</taxon>
        <taxon>Ancylostoma</taxon>
    </lineage>
</organism>
<name>A0A016WDZ4_9BILA</name>
<evidence type="ECO:0000313" key="2">
    <source>
        <dbReference type="Proteomes" id="UP000024635"/>
    </source>
</evidence>
<dbReference type="AlphaFoldDB" id="A0A016WDZ4"/>
<protein>
    <submittedName>
        <fullName evidence="1">Uncharacterized protein</fullName>
    </submittedName>
</protein>
<reference evidence="2" key="1">
    <citation type="journal article" date="2015" name="Nat. Genet.">
        <title>The genome and transcriptome of the zoonotic hookworm Ancylostoma ceylanicum identify infection-specific gene families.</title>
        <authorList>
            <person name="Schwarz E.M."/>
            <person name="Hu Y."/>
            <person name="Antoshechkin I."/>
            <person name="Miller M.M."/>
            <person name="Sternberg P.W."/>
            <person name="Aroian R.V."/>
        </authorList>
    </citation>
    <scope>NUCLEOTIDE SEQUENCE</scope>
    <source>
        <strain evidence="2">HY135</strain>
    </source>
</reference>